<comment type="caution">
    <text evidence="2">The sequence shown here is derived from an EMBL/GenBank/DDBJ whole genome shotgun (WGS) entry which is preliminary data.</text>
</comment>
<evidence type="ECO:0000259" key="1">
    <source>
        <dbReference type="Pfam" id="PF20448"/>
    </source>
</evidence>
<protein>
    <recommendedName>
        <fullName evidence="1">DUF6705 domain-containing protein</fullName>
    </recommendedName>
</protein>
<evidence type="ECO:0000313" key="2">
    <source>
        <dbReference type="EMBL" id="NMR33839.1"/>
    </source>
</evidence>
<dbReference type="AlphaFoldDB" id="A0A848N632"/>
<dbReference type="InterPro" id="IPR046551">
    <property type="entry name" value="DUF6705"/>
</dbReference>
<dbReference type="EMBL" id="JABCJF010000002">
    <property type="protein sequence ID" value="NMR33839.1"/>
    <property type="molecule type" value="Genomic_DNA"/>
</dbReference>
<organism evidence="2 3">
    <name type="scientific">Chryseobacterium aquaticum</name>
    <dbReference type="NCBI Taxonomy" id="452084"/>
    <lineage>
        <taxon>Bacteria</taxon>
        <taxon>Pseudomonadati</taxon>
        <taxon>Bacteroidota</taxon>
        <taxon>Flavobacteriia</taxon>
        <taxon>Flavobacteriales</taxon>
        <taxon>Weeksellaceae</taxon>
        <taxon>Chryseobacterium group</taxon>
        <taxon>Chryseobacterium</taxon>
    </lineage>
</organism>
<name>A0A848N632_9FLAO</name>
<dbReference type="Proteomes" id="UP000548067">
    <property type="component" value="Unassembled WGS sequence"/>
</dbReference>
<proteinExistence type="predicted"/>
<dbReference type="RefSeq" id="WP_169320789.1">
    <property type="nucleotide sequence ID" value="NZ_JABCJF010000002.1"/>
</dbReference>
<sequence>MKIYIKILLTIVFFNSIQINSQMSINLTSGSKNYNPALDKFIGVWKWENSSDELVFDLSKKNIPLPPYENNIFADGIYGYHKFSKNNQVIENSMNFSGENFNNGKFTLLAGLEYRLNPNELKGHINHISKNNKRVLFEIEYIDATHIKLVSLSNSRGTKVNISGQPAYDWSINLPQNIILTKQ</sequence>
<reference evidence="2 3" key="1">
    <citation type="submission" date="2020-04" db="EMBL/GenBank/DDBJ databases">
        <title>Genome analysis and antimicrobial resistance characteristics of Chryseobacterium aquaticum isolated from farmed salmonids.</title>
        <authorList>
            <person name="Saticioglu I.B."/>
            <person name="Duman M."/>
            <person name="Altun S."/>
        </authorList>
    </citation>
    <scope>NUCLEOTIDE SEQUENCE [LARGE SCALE GENOMIC DNA]</scope>
    <source>
        <strain evidence="2 3">C-174</strain>
    </source>
</reference>
<dbReference type="Pfam" id="PF20448">
    <property type="entry name" value="DUF6705"/>
    <property type="match status" value="1"/>
</dbReference>
<evidence type="ECO:0000313" key="3">
    <source>
        <dbReference type="Proteomes" id="UP000548067"/>
    </source>
</evidence>
<feature type="domain" description="DUF6705" evidence="1">
    <location>
        <begin position="1"/>
        <end position="183"/>
    </location>
</feature>
<gene>
    <name evidence="2" type="ORF">HIO71_06400</name>
</gene>
<accession>A0A848N632</accession>